<dbReference type="STRING" id="888064.HMPREF9088_0745"/>
<reference evidence="1 2" key="1">
    <citation type="submission" date="2010-12" db="EMBL/GenBank/DDBJ databases">
        <authorList>
            <person name="Muzny D."/>
            <person name="Qin X."/>
            <person name="Deng J."/>
            <person name="Jiang H."/>
            <person name="Liu Y."/>
            <person name="Qu J."/>
            <person name="Song X.-Z."/>
            <person name="Zhang L."/>
            <person name="Thornton R."/>
            <person name="Coyle M."/>
            <person name="Francisco L."/>
            <person name="Jackson L."/>
            <person name="Javaid M."/>
            <person name="Korchina V."/>
            <person name="Kovar C."/>
            <person name="Mata R."/>
            <person name="Mathew T."/>
            <person name="Ngo R."/>
            <person name="Nguyen L."/>
            <person name="Nguyen N."/>
            <person name="Okwuonu G."/>
            <person name="Ongeri F."/>
            <person name="Pham C."/>
            <person name="Simmons D."/>
            <person name="Wilczek-Boney K."/>
            <person name="Hale W."/>
            <person name="Jakkamsetti A."/>
            <person name="Pham P."/>
            <person name="Ruth R."/>
            <person name="San Lucas F."/>
            <person name="Warren J."/>
            <person name="Zhang J."/>
            <person name="Zhao Z."/>
            <person name="Zhou C."/>
            <person name="Zhu D."/>
            <person name="Lee S."/>
            <person name="Bess C."/>
            <person name="Blankenburg K."/>
            <person name="Forbes L."/>
            <person name="Fu Q."/>
            <person name="Gubbala S."/>
            <person name="Hirani K."/>
            <person name="Jayaseelan J.C."/>
            <person name="Lara F."/>
            <person name="Munidasa M."/>
            <person name="Palculict T."/>
            <person name="Patil S."/>
            <person name="Pu L.-L."/>
            <person name="Saada N."/>
            <person name="Tang L."/>
            <person name="Weissenberger G."/>
            <person name="Zhu Y."/>
            <person name="Hemphill L."/>
            <person name="Shang Y."/>
            <person name="Youmans B."/>
            <person name="Ayvaz T."/>
            <person name="Ross M."/>
            <person name="Santibanez J."/>
            <person name="Aqrawi P."/>
            <person name="Gross S."/>
            <person name="Joshi V."/>
            <person name="Fowler G."/>
            <person name="Nazareth L."/>
            <person name="Reid J."/>
            <person name="Worley K."/>
            <person name="Petrosino J."/>
            <person name="Highlander S."/>
            <person name="Gibbs R."/>
        </authorList>
    </citation>
    <scope>NUCLEOTIDE SEQUENCE [LARGE SCALE GENOMIC DNA]</scope>
    <source>
        <strain evidence="2">DSM 15952 / CCUG 50447 / LMG 22039 / TP 1.5</strain>
    </source>
</reference>
<accession>E6LEF5</accession>
<protein>
    <submittedName>
        <fullName evidence="1">Uncharacterized protein</fullName>
    </submittedName>
</protein>
<evidence type="ECO:0000313" key="2">
    <source>
        <dbReference type="Proteomes" id="UP000010296"/>
    </source>
</evidence>
<proteinExistence type="predicted"/>
<dbReference type="AlphaFoldDB" id="E6LEF5"/>
<evidence type="ECO:0000313" key="1">
    <source>
        <dbReference type="EMBL" id="EFU74444.1"/>
    </source>
</evidence>
<dbReference type="Proteomes" id="UP000010296">
    <property type="component" value="Unassembled WGS sequence"/>
</dbReference>
<gene>
    <name evidence="1" type="ORF">HMPREF9088_0745</name>
</gene>
<organism evidence="1 2">
    <name type="scientific">Enterococcus italicus (strain DSM 15952 / CCUG 50447 / LMG 22039 / TP 1.5)</name>
    <dbReference type="NCBI Taxonomy" id="888064"/>
    <lineage>
        <taxon>Bacteria</taxon>
        <taxon>Bacillati</taxon>
        <taxon>Bacillota</taxon>
        <taxon>Bacilli</taxon>
        <taxon>Lactobacillales</taxon>
        <taxon>Enterococcaceae</taxon>
        <taxon>Enterococcus</taxon>
    </lineage>
</organism>
<sequence>MTIFSQEDNEFSDGMAVTNYQKIFSFFLDKCRKCGYIYNQSIKKCGEKKSTIFLVFRESRFGEKR</sequence>
<comment type="caution">
    <text evidence="1">The sequence shown here is derived from an EMBL/GenBank/DDBJ whole genome shotgun (WGS) entry which is preliminary data.</text>
</comment>
<dbReference type="EMBL" id="AEPV01000026">
    <property type="protein sequence ID" value="EFU74444.1"/>
    <property type="molecule type" value="Genomic_DNA"/>
</dbReference>
<dbReference type="HOGENOM" id="CLU_2843066_0_0_9"/>
<name>E6LEF5_ENTI1</name>
<keyword evidence="2" id="KW-1185">Reference proteome</keyword>
<dbReference type="PATRIC" id="fig|888064.11.peg.1206"/>